<name>A0A0V0QLE5_PSEPJ</name>
<dbReference type="Proteomes" id="UP000054937">
    <property type="component" value="Unassembled WGS sequence"/>
</dbReference>
<feature type="repeat" description="WD" evidence="3">
    <location>
        <begin position="127"/>
        <end position="158"/>
    </location>
</feature>
<dbReference type="Pfam" id="PF00400">
    <property type="entry name" value="WD40"/>
    <property type="match status" value="1"/>
</dbReference>
<evidence type="ECO:0000256" key="1">
    <source>
        <dbReference type="ARBA" id="ARBA00022574"/>
    </source>
</evidence>
<keyword evidence="2" id="KW-0677">Repeat</keyword>
<evidence type="ECO:0000313" key="4">
    <source>
        <dbReference type="EMBL" id="KRX03058.1"/>
    </source>
</evidence>
<dbReference type="OrthoDB" id="256303at2759"/>
<keyword evidence="5" id="KW-1185">Reference proteome</keyword>
<dbReference type="PANTHER" id="PTHR10971">
    <property type="entry name" value="MRNA EXPORT FACTOR AND BUB3"/>
    <property type="match status" value="1"/>
</dbReference>
<protein>
    <submittedName>
        <fullName evidence="4">WD40-repeat-containing domain</fullName>
    </submittedName>
</protein>
<dbReference type="InParanoid" id="A0A0V0QLE5"/>
<gene>
    <name evidence="4" type="ORF">PPERSA_08133</name>
</gene>
<reference evidence="4 5" key="1">
    <citation type="journal article" date="2015" name="Sci. Rep.">
        <title>Genome of the facultative scuticociliatosis pathogen Pseudocohnilembus persalinus provides insight into its virulence through horizontal gene transfer.</title>
        <authorList>
            <person name="Xiong J."/>
            <person name="Wang G."/>
            <person name="Cheng J."/>
            <person name="Tian M."/>
            <person name="Pan X."/>
            <person name="Warren A."/>
            <person name="Jiang C."/>
            <person name="Yuan D."/>
            <person name="Miao W."/>
        </authorList>
    </citation>
    <scope>NUCLEOTIDE SEQUENCE [LARGE SCALE GENOMIC DNA]</scope>
    <source>
        <strain evidence="4">36N120E</strain>
    </source>
</reference>
<dbReference type="PROSITE" id="PS50082">
    <property type="entry name" value="WD_REPEATS_2"/>
    <property type="match status" value="1"/>
</dbReference>
<dbReference type="InterPro" id="IPR015943">
    <property type="entry name" value="WD40/YVTN_repeat-like_dom_sf"/>
</dbReference>
<accession>A0A0V0QLE5</accession>
<dbReference type="InterPro" id="IPR036322">
    <property type="entry name" value="WD40_repeat_dom_sf"/>
</dbReference>
<evidence type="ECO:0000313" key="5">
    <source>
        <dbReference type="Proteomes" id="UP000054937"/>
    </source>
</evidence>
<dbReference type="InterPro" id="IPR001680">
    <property type="entry name" value="WD40_rpt"/>
</dbReference>
<dbReference type="EMBL" id="LDAU01000145">
    <property type="protein sequence ID" value="KRX03058.1"/>
    <property type="molecule type" value="Genomic_DNA"/>
</dbReference>
<dbReference type="Gene3D" id="2.130.10.10">
    <property type="entry name" value="YVTN repeat-like/Quinoprotein amine dehydrogenase"/>
    <property type="match status" value="1"/>
</dbReference>
<organism evidence="4 5">
    <name type="scientific">Pseudocohnilembus persalinus</name>
    <name type="common">Ciliate</name>
    <dbReference type="NCBI Taxonomy" id="266149"/>
    <lineage>
        <taxon>Eukaryota</taxon>
        <taxon>Sar</taxon>
        <taxon>Alveolata</taxon>
        <taxon>Ciliophora</taxon>
        <taxon>Intramacronucleata</taxon>
        <taxon>Oligohymenophorea</taxon>
        <taxon>Scuticociliatia</taxon>
        <taxon>Philasterida</taxon>
        <taxon>Pseudocohnilembidae</taxon>
        <taxon>Pseudocohnilembus</taxon>
    </lineage>
</organism>
<dbReference type="AlphaFoldDB" id="A0A0V0QLE5"/>
<comment type="caution">
    <text evidence="4">The sequence shown here is derived from an EMBL/GenBank/DDBJ whole genome shotgun (WGS) entry which is preliminary data.</text>
</comment>
<proteinExistence type="predicted"/>
<dbReference type="SUPFAM" id="SSF50978">
    <property type="entry name" value="WD40 repeat-like"/>
    <property type="match status" value="1"/>
</dbReference>
<dbReference type="SMART" id="SM00320">
    <property type="entry name" value="WD40"/>
    <property type="match status" value="4"/>
</dbReference>
<keyword evidence="1 3" id="KW-0853">WD repeat</keyword>
<sequence>MYNNNLNNNSSDDSQKDIQVGMINNQQPQPKDTVSDIQWVIQNNNYQLSVACWNGEVIVYNLGSGNNNNTELIFQYSINLPEPILTHVWNGTNQLFMGCANGDIYNFQLPNNVNFSNFNPNQNVQKMGAHQGPVSKLIYISQKNSLLSMGYDGYIRIWGEIKREAFLQHPIISGDYKIQNQKGDIFLATVDKILVQSLPDLFQNPQNAKWTKPSLTDNYNSKLTFLSVCETENYFIVGSDDGRAQIFSYSRQVNNLNTTISNHITFKVCQIKENKSTYFYQTNCAQFNPQKFSQLAVGGGEGVISLFQFLTKDRIKTFEFNKQCVSALKISDDGKLLAYALGYDWGQGIHGINKYNPPKVCVHIFQQNEMSPQN</sequence>
<evidence type="ECO:0000256" key="3">
    <source>
        <dbReference type="PROSITE-ProRule" id="PRU00221"/>
    </source>
</evidence>
<evidence type="ECO:0000256" key="2">
    <source>
        <dbReference type="ARBA" id="ARBA00022737"/>
    </source>
</evidence>